<keyword evidence="6 7" id="KW-0472">Membrane</keyword>
<evidence type="ECO:0000256" key="2">
    <source>
        <dbReference type="ARBA" id="ARBA00022448"/>
    </source>
</evidence>
<dbReference type="InterPro" id="IPR000515">
    <property type="entry name" value="MetI-like"/>
</dbReference>
<dbReference type="InterPro" id="IPR035906">
    <property type="entry name" value="MetI-like_sf"/>
</dbReference>
<dbReference type="RefSeq" id="WP_109340531.1">
    <property type="nucleotide sequence ID" value="NZ_CP029347.1"/>
</dbReference>
<feature type="domain" description="ABC transmembrane type-1" evidence="8">
    <location>
        <begin position="333"/>
        <end position="521"/>
    </location>
</feature>
<feature type="transmembrane region" description="Helical" evidence="7">
    <location>
        <begin position="175"/>
        <end position="202"/>
    </location>
</feature>
<keyword evidence="5 7" id="KW-1133">Transmembrane helix</keyword>
<evidence type="ECO:0000256" key="7">
    <source>
        <dbReference type="SAM" id="Phobius"/>
    </source>
</evidence>
<evidence type="ECO:0000313" key="10">
    <source>
        <dbReference type="Proteomes" id="UP000245728"/>
    </source>
</evidence>
<evidence type="ECO:0000256" key="4">
    <source>
        <dbReference type="ARBA" id="ARBA00022692"/>
    </source>
</evidence>
<dbReference type="Gene3D" id="1.10.3720.10">
    <property type="entry name" value="MetI-like"/>
    <property type="match status" value="2"/>
</dbReference>
<feature type="transmembrane region" description="Helical" evidence="7">
    <location>
        <begin position="93"/>
        <end position="113"/>
    </location>
</feature>
<feature type="transmembrane region" description="Helical" evidence="7">
    <location>
        <begin position="332"/>
        <end position="357"/>
    </location>
</feature>
<dbReference type="OrthoDB" id="7852521at2"/>
<evidence type="ECO:0000256" key="1">
    <source>
        <dbReference type="ARBA" id="ARBA00004651"/>
    </source>
</evidence>
<organism evidence="9 10">
    <name type="scientific">Saliniradius amylolyticus</name>
    <dbReference type="NCBI Taxonomy" id="2183582"/>
    <lineage>
        <taxon>Bacteria</taxon>
        <taxon>Pseudomonadati</taxon>
        <taxon>Pseudomonadota</taxon>
        <taxon>Gammaproteobacteria</taxon>
        <taxon>Alteromonadales</taxon>
        <taxon>Alteromonadaceae</taxon>
        <taxon>Saliniradius</taxon>
    </lineage>
</organism>
<keyword evidence="4 7" id="KW-0812">Transmembrane</keyword>
<feature type="transmembrane region" description="Helical" evidence="7">
    <location>
        <begin position="133"/>
        <end position="154"/>
    </location>
</feature>
<feature type="domain" description="ABC transmembrane type-1" evidence="8">
    <location>
        <begin position="52"/>
        <end position="257"/>
    </location>
</feature>
<dbReference type="GO" id="GO:0055085">
    <property type="term" value="P:transmembrane transport"/>
    <property type="evidence" value="ECO:0007669"/>
    <property type="project" value="InterPro"/>
</dbReference>
<feature type="transmembrane region" description="Helical" evidence="7">
    <location>
        <begin position="450"/>
        <end position="471"/>
    </location>
</feature>
<proteinExistence type="predicted"/>
<dbReference type="GO" id="GO:0005886">
    <property type="term" value="C:plasma membrane"/>
    <property type="evidence" value="ECO:0007669"/>
    <property type="project" value="UniProtKB-SubCell"/>
</dbReference>
<keyword evidence="2" id="KW-0813">Transport</keyword>
<dbReference type="PANTHER" id="PTHR30183:SF6">
    <property type="entry name" value="INNER MEMBRANE ABC TRANSPORTER PERMEASE PROTEIN YNJC"/>
    <property type="match status" value="1"/>
</dbReference>
<protein>
    <submittedName>
        <fullName evidence="9">Inner membrane ABC transporter permease protein</fullName>
    </submittedName>
</protein>
<evidence type="ECO:0000256" key="5">
    <source>
        <dbReference type="ARBA" id="ARBA00022989"/>
    </source>
</evidence>
<feature type="transmembrane region" description="Helical" evidence="7">
    <location>
        <begin position="288"/>
        <end position="312"/>
    </location>
</feature>
<feature type="transmembrane region" description="Helical" evidence="7">
    <location>
        <begin position="397"/>
        <end position="417"/>
    </location>
</feature>
<dbReference type="PANTHER" id="PTHR30183">
    <property type="entry name" value="MOLYBDENUM TRANSPORT SYSTEM PERMEASE PROTEIN MODB"/>
    <property type="match status" value="1"/>
</dbReference>
<dbReference type="PROSITE" id="PS50928">
    <property type="entry name" value="ABC_TM1"/>
    <property type="match status" value="2"/>
</dbReference>
<evidence type="ECO:0000256" key="3">
    <source>
        <dbReference type="ARBA" id="ARBA00022475"/>
    </source>
</evidence>
<dbReference type="AlphaFoldDB" id="A0A2S2E5R8"/>
<accession>A0A2S2E5R8</accession>
<dbReference type="SUPFAM" id="SSF161098">
    <property type="entry name" value="MetI-like"/>
    <property type="match status" value="2"/>
</dbReference>
<name>A0A2S2E5R8_9ALTE</name>
<feature type="transmembrane region" description="Helical" evidence="7">
    <location>
        <begin position="500"/>
        <end position="521"/>
    </location>
</feature>
<evidence type="ECO:0000256" key="6">
    <source>
        <dbReference type="ARBA" id="ARBA00023136"/>
    </source>
</evidence>
<dbReference type="Proteomes" id="UP000245728">
    <property type="component" value="Chromosome"/>
</dbReference>
<reference evidence="9 10" key="1">
    <citation type="submission" date="2018-05" db="EMBL/GenBank/DDBJ databases">
        <title>Salinimonas sp. HMF8227 Genome sequencing and assembly.</title>
        <authorList>
            <person name="Kang H."/>
            <person name="Kang J."/>
            <person name="Cha I."/>
            <person name="Kim H."/>
            <person name="Joh K."/>
        </authorList>
    </citation>
    <scope>NUCLEOTIDE SEQUENCE [LARGE SCALE GENOMIC DNA]</scope>
    <source>
        <strain evidence="9 10">HMF8227</strain>
    </source>
</reference>
<dbReference type="CDD" id="cd06261">
    <property type="entry name" value="TM_PBP2"/>
    <property type="match status" value="2"/>
</dbReference>
<sequence>MAATLRQLVKYSSYLLLALVTLLPFAGLLAGLWPQQGLSTEGLAQFVASPGLSSSVWQSVLAALLSSFAAFYLAFIIYSHYGLSLWWQKLERQLAPILSLPHLALALGLVYLLGSQSLLAELISLGLPQKSLATLIVAITLKEIPFFLLVLGAVRRSLPLRQWRQQGQALGYNHGQIWFLIVLPSVLPHIRLAFLAACIYTLSVVDVAMVVGPNVPELFAVKLYQWQSGFTDHKQTLAFWGNGLLILLMVVMVAFIYGQERLMRALLRLAAGARSTLEPVRWLAPLRLIAPALIIVNALVLFTFLLQSFQGVQDAVLSVRLWQEEWLFLQLPLYHTLALAVLSAVGGLCLALVALHFQHLRGRYWFDGIWLSAILLPQLSLVYGWQMGHSWLRGDYSVAWVVLAHLPFTFAYAYLVLKAPYRRLSPHYETIAASFGYGPWQRWWRVRLRLLVPSLMTSLALAFSVSVALYIPTLMIGAGRVPTITTEAVALASGNDQAQVAIYMLLQALLPLLVFSLALLIGQRTRGVFNAEH</sequence>
<feature type="transmembrane region" description="Helical" evidence="7">
    <location>
        <begin position="60"/>
        <end position="81"/>
    </location>
</feature>
<dbReference type="EMBL" id="CP029347">
    <property type="protein sequence ID" value="AWL13008.1"/>
    <property type="molecule type" value="Genomic_DNA"/>
</dbReference>
<feature type="transmembrane region" description="Helical" evidence="7">
    <location>
        <begin position="237"/>
        <end position="258"/>
    </location>
</feature>
<keyword evidence="3" id="KW-1003">Cell membrane</keyword>
<evidence type="ECO:0000259" key="8">
    <source>
        <dbReference type="PROSITE" id="PS50928"/>
    </source>
</evidence>
<dbReference type="KEGG" id="salh:HMF8227_02556"/>
<keyword evidence="10" id="KW-1185">Reference proteome</keyword>
<feature type="transmembrane region" description="Helical" evidence="7">
    <location>
        <begin position="364"/>
        <end position="385"/>
    </location>
</feature>
<comment type="subcellular location">
    <subcellularLocation>
        <location evidence="1">Cell membrane</location>
        <topology evidence="1">Multi-pass membrane protein</topology>
    </subcellularLocation>
</comment>
<evidence type="ECO:0000313" key="9">
    <source>
        <dbReference type="EMBL" id="AWL13008.1"/>
    </source>
</evidence>
<gene>
    <name evidence="9" type="ORF">HMF8227_02556</name>
</gene>